<feature type="transmembrane region" description="Helical" evidence="1">
    <location>
        <begin position="435"/>
        <end position="455"/>
    </location>
</feature>
<keyword evidence="1" id="KW-0812">Transmembrane</keyword>
<gene>
    <name evidence="2" type="ORF">FNH05_15730</name>
</gene>
<accession>A0A558CP85</accession>
<dbReference type="OrthoDB" id="2014935at2"/>
<feature type="transmembrane region" description="Helical" evidence="1">
    <location>
        <begin position="156"/>
        <end position="178"/>
    </location>
</feature>
<keyword evidence="1" id="KW-0472">Membrane</keyword>
<feature type="transmembrane region" description="Helical" evidence="1">
    <location>
        <begin position="508"/>
        <end position="526"/>
    </location>
</feature>
<feature type="transmembrane region" description="Helical" evidence="1">
    <location>
        <begin position="190"/>
        <end position="208"/>
    </location>
</feature>
<protein>
    <submittedName>
        <fullName evidence="2">ABC transporter permease</fullName>
    </submittedName>
</protein>
<sequence>MNALAGTRQLLRLALRRDRIVVPLWVILLGVLPAITASAYATLYPDAASRAALTAATGSNPSIRLLYGPAFDLSTAGGFTAWRFGAFLSLFVALACVFTVTRHTRQEEDSGRQELLSSTVTGRSAALTAGLLTGGLAALATGLVATLSLAGGKLPLAGSVAFGASVTLVGWVACAVAAITAQLAEYSRTANGLACATLGVMFLLRAVGDSSRDIGWLSWLSPLGWSSQVRPYAHERWWVLLLPLATTAVLGLVAYRLLARRDVGMGLLPARLGPAAGAPGLDSPLALAWRLHRGTLFGWLAGFALAGALFGSMAAGIGDVVGDSAQTREMVQRMGGGSGLVDAFLAVMAGMFGMIAAMYSVQAALRMRSEEVALRLEPLLATGTRRLRWAASHLVFPFLGSGLLLAVAGTALGLLHGLRVHDVSVQLPRVLGSTVAQLPAVWVVAGISLLVFGFLPGASVAAGWGVASAFLLVSLYGPAIRLPQAVLDLSPFTHVPKFPSAAFTPGPFLWLSGMALVTLFAGLAGFRRRDIG</sequence>
<feature type="transmembrane region" description="Helical" evidence="1">
    <location>
        <begin position="462"/>
        <end position="480"/>
    </location>
</feature>
<feature type="transmembrane region" description="Helical" evidence="1">
    <location>
        <begin position="81"/>
        <end position="104"/>
    </location>
</feature>
<feature type="transmembrane region" description="Helical" evidence="1">
    <location>
        <begin position="20"/>
        <end position="43"/>
    </location>
</feature>
<dbReference type="RefSeq" id="WP_144588864.1">
    <property type="nucleotide sequence ID" value="NZ_VJWX01000137.1"/>
</dbReference>
<reference evidence="2 3" key="2">
    <citation type="submission" date="2019-08" db="EMBL/GenBank/DDBJ databases">
        <title>Amycolatopsis acidicola sp. nov., isolated from peat swamp forest soil.</title>
        <authorList>
            <person name="Srisuk N."/>
        </authorList>
    </citation>
    <scope>NUCLEOTIDE SEQUENCE [LARGE SCALE GENOMIC DNA]</scope>
    <source>
        <strain evidence="2 3">TBRC 6029</strain>
    </source>
</reference>
<comment type="caution">
    <text evidence="2">The sequence shown here is derived from an EMBL/GenBank/DDBJ whole genome shotgun (WGS) entry which is preliminary data.</text>
</comment>
<evidence type="ECO:0000256" key="1">
    <source>
        <dbReference type="SAM" id="Phobius"/>
    </source>
</evidence>
<organism evidence="2 3">
    <name type="scientific">Amycolatopsis rhizosphaerae</name>
    <dbReference type="NCBI Taxonomy" id="2053003"/>
    <lineage>
        <taxon>Bacteria</taxon>
        <taxon>Bacillati</taxon>
        <taxon>Actinomycetota</taxon>
        <taxon>Actinomycetes</taxon>
        <taxon>Pseudonocardiales</taxon>
        <taxon>Pseudonocardiaceae</taxon>
        <taxon>Amycolatopsis</taxon>
    </lineage>
</organism>
<feature type="transmembrane region" description="Helical" evidence="1">
    <location>
        <begin position="296"/>
        <end position="317"/>
    </location>
</feature>
<evidence type="ECO:0000313" key="2">
    <source>
        <dbReference type="EMBL" id="TVT50590.1"/>
    </source>
</evidence>
<reference evidence="2 3" key="1">
    <citation type="submission" date="2019-07" db="EMBL/GenBank/DDBJ databases">
        <authorList>
            <person name="Duangmal K."/>
            <person name="Teo W.F.A."/>
        </authorList>
    </citation>
    <scope>NUCLEOTIDE SEQUENCE [LARGE SCALE GENOMIC DNA]</scope>
    <source>
        <strain evidence="2 3">TBRC 6029</strain>
    </source>
</reference>
<dbReference type="EMBL" id="VJWX01000137">
    <property type="protein sequence ID" value="TVT50590.1"/>
    <property type="molecule type" value="Genomic_DNA"/>
</dbReference>
<evidence type="ECO:0000313" key="3">
    <source>
        <dbReference type="Proteomes" id="UP000320011"/>
    </source>
</evidence>
<feature type="transmembrane region" description="Helical" evidence="1">
    <location>
        <begin position="237"/>
        <end position="258"/>
    </location>
</feature>
<feature type="transmembrane region" description="Helical" evidence="1">
    <location>
        <begin position="125"/>
        <end position="150"/>
    </location>
</feature>
<proteinExistence type="predicted"/>
<feature type="transmembrane region" description="Helical" evidence="1">
    <location>
        <begin position="337"/>
        <end position="359"/>
    </location>
</feature>
<keyword evidence="1" id="KW-1133">Transmembrane helix</keyword>
<feature type="transmembrane region" description="Helical" evidence="1">
    <location>
        <begin position="394"/>
        <end position="415"/>
    </location>
</feature>
<name>A0A558CP85_9PSEU</name>
<keyword evidence="3" id="KW-1185">Reference proteome</keyword>
<dbReference type="Proteomes" id="UP000320011">
    <property type="component" value="Unassembled WGS sequence"/>
</dbReference>
<dbReference type="AlphaFoldDB" id="A0A558CP85"/>